<accession>A0A2H3CQY1</accession>
<dbReference type="Proteomes" id="UP000217790">
    <property type="component" value="Unassembled WGS sequence"/>
</dbReference>
<name>A0A2H3CQY1_ARMGA</name>
<keyword evidence="2" id="KW-1185">Reference proteome</keyword>
<dbReference type="InParanoid" id="A0A2H3CQY1"/>
<sequence>MEGNGAGRTLQSIPIPLCDPLVCLQISNAWGQTMTTRRRQRRLRDAYCLVPTYLPSFYPACSHLSASGQYYKSISRITTHTALSTSKTTLTIWVTASPSLPTRMTLHVDCALKLILGLSFRLSESIRLRVKSNKRAVHALMLFYRLRDITEITYKSPGGPRNDTWMQGSHWMREYISRKAEK</sequence>
<protein>
    <submittedName>
        <fullName evidence="1">Uncharacterized protein</fullName>
    </submittedName>
</protein>
<gene>
    <name evidence="1" type="ORF">ARMGADRAFT_1069529</name>
</gene>
<organism evidence="1 2">
    <name type="scientific">Armillaria gallica</name>
    <name type="common">Bulbous honey fungus</name>
    <name type="synonym">Armillaria bulbosa</name>
    <dbReference type="NCBI Taxonomy" id="47427"/>
    <lineage>
        <taxon>Eukaryota</taxon>
        <taxon>Fungi</taxon>
        <taxon>Dikarya</taxon>
        <taxon>Basidiomycota</taxon>
        <taxon>Agaricomycotina</taxon>
        <taxon>Agaricomycetes</taxon>
        <taxon>Agaricomycetidae</taxon>
        <taxon>Agaricales</taxon>
        <taxon>Marasmiineae</taxon>
        <taxon>Physalacriaceae</taxon>
        <taxon>Armillaria</taxon>
    </lineage>
</organism>
<evidence type="ECO:0000313" key="2">
    <source>
        <dbReference type="Proteomes" id="UP000217790"/>
    </source>
</evidence>
<dbReference type="AlphaFoldDB" id="A0A2H3CQY1"/>
<proteinExistence type="predicted"/>
<dbReference type="EMBL" id="KZ293809">
    <property type="protein sequence ID" value="PBK79147.1"/>
    <property type="molecule type" value="Genomic_DNA"/>
</dbReference>
<reference evidence="2" key="1">
    <citation type="journal article" date="2017" name="Nat. Ecol. Evol.">
        <title>Genome expansion and lineage-specific genetic innovations in the forest pathogenic fungi Armillaria.</title>
        <authorList>
            <person name="Sipos G."/>
            <person name="Prasanna A.N."/>
            <person name="Walter M.C."/>
            <person name="O'Connor E."/>
            <person name="Balint B."/>
            <person name="Krizsan K."/>
            <person name="Kiss B."/>
            <person name="Hess J."/>
            <person name="Varga T."/>
            <person name="Slot J."/>
            <person name="Riley R."/>
            <person name="Boka B."/>
            <person name="Rigling D."/>
            <person name="Barry K."/>
            <person name="Lee J."/>
            <person name="Mihaltcheva S."/>
            <person name="LaButti K."/>
            <person name="Lipzen A."/>
            <person name="Waldron R."/>
            <person name="Moloney N.M."/>
            <person name="Sperisen C."/>
            <person name="Kredics L."/>
            <person name="Vagvoelgyi C."/>
            <person name="Patrignani A."/>
            <person name="Fitzpatrick D."/>
            <person name="Nagy I."/>
            <person name="Doyle S."/>
            <person name="Anderson J.B."/>
            <person name="Grigoriev I.V."/>
            <person name="Gueldener U."/>
            <person name="Muensterkoetter M."/>
            <person name="Nagy L.G."/>
        </authorList>
    </citation>
    <scope>NUCLEOTIDE SEQUENCE [LARGE SCALE GENOMIC DNA]</scope>
    <source>
        <strain evidence="2">Ar21-2</strain>
    </source>
</reference>
<evidence type="ECO:0000313" key="1">
    <source>
        <dbReference type="EMBL" id="PBK79147.1"/>
    </source>
</evidence>